<accession>A0A834P5U4</accession>
<dbReference type="EMBL" id="JACSDY010000004">
    <property type="protein sequence ID" value="KAF7429649.1"/>
    <property type="molecule type" value="Genomic_DNA"/>
</dbReference>
<gene>
    <name evidence="1" type="ORF">H0235_006047</name>
</gene>
<dbReference type="AlphaFoldDB" id="A0A834P5U4"/>
<protein>
    <submittedName>
        <fullName evidence="1">Uncharacterized protein</fullName>
    </submittedName>
</protein>
<evidence type="ECO:0000313" key="2">
    <source>
        <dbReference type="Proteomes" id="UP000600918"/>
    </source>
</evidence>
<dbReference type="Proteomes" id="UP000600918">
    <property type="component" value="Unassembled WGS sequence"/>
</dbReference>
<keyword evidence="2" id="KW-1185">Reference proteome</keyword>
<name>A0A834P5U4_VESPE</name>
<organism evidence="1 2">
    <name type="scientific">Vespula pensylvanica</name>
    <name type="common">Western yellow jacket</name>
    <name type="synonym">Wasp</name>
    <dbReference type="NCBI Taxonomy" id="30213"/>
    <lineage>
        <taxon>Eukaryota</taxon>
        <taxon>Metazoa</taxon>
        <taxon>Ecdysozoa</taxon>
        <taxon>Arthropoda</taxon>
        <taxon>Hexapoda</taxon>
        <taxon>Insecta</taxon>
        <taxon>Pterygota</taxon>
        <taxon>Neoptera</taxon>
        <taxon>Endopterygota</taxon>
        <taxon>Hymenoptera</taxon>
        <taxon>Apocrita</taxon>
        <taxon>Aculeata</taxon>
        <taxon>Vespoidea</taxon>
        <taxon>Vespidae</taxon>
        <taxon>Vespinae</taxon>
        <taxon>Vespula</taxon>
    </lineage>
</organism>
<reference evidence="1" key="1">
    <citation type="journal article" date="2020" name="G3 (Bethesda)">
        <title>High-Quality Assemblies for Three Invasive Social Wasps from the &lt;i&gt;Vespula&lt;/i&gt; Genus.</title>
        <authorList>
            <person name="Harrop T.W.R."/>
            <person name="Guhlin J."/>
            <person name="McLaughlin G.M."/>
            <person name="Permina E."/>
            <person name="Stockwell P."/>
            <person name="Gilligan J."/>
            <person name="Le Lec M.F."/>
            <person name="Gruber M.A.M."/>
            <person name="Quinn O."/>
            <person name="Lovegrove M."/>
            <person name="Duncan E.J."/>
            <person name="Remnant E.J."/>
            <person name="Van Eeckhoven J."/>
            <person name="Graham B."/>
            <person name="Knapp R.A."/>
            <person name="Langford K.W."/>
            <person name="Kronenberg Z."/>
            <person name="Press M.O."/>
            <person name="Eacker S.M."/>
            <person name="Wilson-Rankin E.E."/>
            <person name="Purcell J."/>
            <person name="Lester P.J."/>
            <person name="Dearden P.K."/>
        </authorList>
    </citation>
    <scope>NUCLEOTIDE SEQUENCE</scope>
    <source>
        <strain evidence="1">Volc-1</strain>
    </source>
</reference>
<proteinExistence type="predicted"/>
<evidence type="ECO:0000313" key="1">
    <source>
        <dbReference type="EMBL" id="KAF7429649.1"/>
    </source>
</evidence>
<sequence length="117" mass="13257">MNVLNFAKLTLNLGKYPFGNIDGLLKIHISLESILLYQRLLKLIEPFNAFKLSQTWQVDNEANGMYPIDDEKAWIIPVGMPRIKAEGSSLPLLRKLTWSWRNTKRGVWTSGGDGAGR</sequence>
<comment type="caution">
    <text evidence="1">The sequence shown here is derived from an EMBL/GenBank/DDBJ whole genome shotgun (WGS) entry which is preliminary data.</text>
</comment>